<evidence type="ECO:0000259" key="6">
    <source>
        <dbReference type="Pfam" id="PF00149"/>
    </source>
</evidence>
<organism evidence="7 8">
    <name type="scientific">Arcobacter caeni</name>
    <dbReference type="NCBI Taxonomy" id="1912877"/>
    <lineage>
        <taxon>Bacteria</taxon>
        <taxon>Pseudomonadati</taxon>
        <taxon>Campylobacterota</taxon>
        <taxon>Epsilonproteobacteria</taxon>
        <taxon>Campylobacterales</taxon>
        <taxon>Arcobacteraceae</taxon>
        <taxon>Arcobacter</taxon>
    </lineage>
</organism>
<evidence type="ECO:0000256" key="3">
    <source>
        <dbReference type="ARBA" id="ARBA00022801"/>
    </source>
</evidence>
<dbReference type="PANTHER" id="PTHR31302">
    <property type="entry name" value="TRANSMEMBRANE PROTEIN WITH METALLOPHOSPHOESTERASE DOMAIN-RELATED"/>
    <property type="match status" value="1"/>
</dbReference>
<dbReference type="SUPFAM" id="SSF56300">
    <property type="entry name" value="Metallo-dependent phosphatases"/>
    <property type="match status" value="1"/>
</dbReference>
<dbReference type="PANTHER" id="PTHR31302:SF31">
    <property type="entry name" value="PHOSPHODIESTERASE YAEI"/>
    <property type="match status" value="1"/>
</dbReference>
<gene>
    <name evidence="7" type="ORF">B0174_02615</name>
</gene>
<evidence type="ECO:0000256" key="5">
    <source>
        <dbReference type="SAM" id="Phobius"/>
    </source>
</evidence>
<keyword evidence="2" id="KW-0479">Metal-binding</keyword>
<name>A0A363D316_9BACT</name>
<dbReference type="Gene3D" id="3.60.21.10">
    <property type="match status" value="1"/>
</dbReference>
<keyword evidence="5" id="KW-0472">Membrane</keyword>
<keyword evidence="5" id="KW-0812">Transmembrane</keyword>
<dbReference type="GO" id="GO:0009245">
    <property type="term" value="P:lipid A biosynthetic process"/>
    <property type="evidence" value="ECO:0007669"/>
    <property type="project" value="TreeGrafter"/>
</dbReference>
<feature type="transmembrane region" description="Helical" evidence="5">
    <location>
        <begin position="38"/>
        <end position="59"/>
    </location>
</feature>
<dbReference type="GO" id="GO:0046872">
    <property type="term" value="F:metal ion binding"/>
    <property type="evidence" value="ECO:0007669"/>
    <property type="project" value="UniProtKB-KW"/>
</dbReference>
<evidence type="ECO:0000256" key="1">
    <source>
        <dbReference type="ARBA" id="ARBA00001968"/>
    </source>
</evidence>
<accession>A0A363D316</accession>
<keyword evidence="8" id="KW-1185">Reference proteome</keyword>
<dbReference type="InterPro" id="IPR051158">
    <property type="entry name" value="Metallophosphoesterase_sf"/>
</dbReference>
<dbReference type="GO" id="GO:0016020">
    <property type="term" value="C:membrane"/>
    <property type="evidence" value="ECO:0007669"/>
    <property type="project" value="GOC"/>
</dbReference>
<keyword evidence="3" id="KW-0378">Hydrolase</keyword>
<dbReference type="AlphaFoldDB" id="A0A363D316"/>
<dbReference type="CDD" id="cd07385">
    <property type="entry name" value="MPP_YkuE_C"/>
    <property type="match status" value="1"/>
</dbReference>
<dbReference type="InterPro" id="IPR029052">
    <property type="entry name" value="Metallo-depent_PP-like"/>
</dbReference>
<proteinExistence type="inferred from homology"/>
<reference evidence="7 8" key="1">
    <citation type="submission" date="2017-02" db="EMBL/GenBank/DDBJ databases">
        <title>Arcobacter caeni sp. nov, a new Arcobacter species isolated from reclaimed water.</title>
        <authorList>
            <person name="Figueras M.J."/>
            <person name="Perez-Cataluna A."/>
            <person name="Salas-Masso N."/>
        </authorList>
    </citation>
    <scope>NUCLEOTIDE SEQUENCE [LARGE SCALE GENOMIC DNA]</scope>
    <source>
        <strain evidence="7 8">RW17-10</strain>
    </source>
</reference>
<feature type="domain" description="Calcineurin-like phosphoesterase" evidence="6">
    <location>
        <begin position="150"/>
        <end position="316"/>
    </location>
</feature>
<dbReference type="InterPro" id="IPR004843">
    <property type="entry name" value="Calcineurin-like_PHP"/>
</dbReference>
<dbReference type="Proteomes" id="UP000251135">
    <property type="component" value="Unassembled WGS sequence"/>
</dbReference>
<sequence length="372" mass="42350">MNFILFFLIFFVAFAFQSLIIKKRLINKLDFTYKTKKYLSLILYITFLGVILYPMARYFPLVPNWLYFVLSLPIGVIFLTFIITLLHEIISFGINKTPFKKNRREFFKKGLDIGAISLVIATNAKAMDNAKNVQIELVDVKINNLAQPYNIIQISDIHIGGLIDKNFIKSLVNKINILNADAVVITGDLVDTKLEYATPALNELKNIQSKYGTFFIVGNHEYFHGVKPIIDYVNSLGIRTLENENVYIGEKDKGFNLCGVYDWFGNKYGSYKPDINKALENTTNQPTILLAHQPKYVTELETTKGIDLVLCGHTHGGQIFPFNFLVKLQQPYIKGLHQHNEFTQVYVNKGTGFWGPPMRLGASSEITILKLS</sequence>
<evidence type="ECO:0000313" key="8">
    <source>
        <dbReference type="Proteomes" id="UP000251135"/>
    </source>
</evidence>
<protein>
    <submittedName>
        <fullName evidence="7">Metallophosphoesterase</fullName>
    </submittedName>
</protein>
<dbReference type="OrthoDB" id="9780884at2"/>
<keyword evidence="5" id="KW-1133">Transmembrane helix</keyword>
<comment type="similarity">
    <text evidence="4">Belongs to the metallophosphoesterase superfamily.</text>
</comment>
<comment type="cofactor">
    <cofactor evidence="1">
        <name>a divalent metal cation</name>
        <dbReference type="ChEBI" id="CHEBI:60240"/>
    </cofactor>
</comment>
<feature type="transmembrane region" description="Helical" evidence="5">
    <location>
        <begin position="6"/>
        <end position="26"/>
    </location>
</feature>
<evidence type="ECO:0000313" key="7">
    <source>
        <dbReference type="EMBL" id="PUE65736.1"/>
    </source>
</evidence>
<comment type="caution">
    <text evidence="7">The sequence shown here is derived from an EMBL/GenBank/DDBJ whole genome shotgun (WGS) entry which is preliminary data.</text>
</comment>
<evidence type="ECO:0000256" key="2">
    <source>
        <dbReference type="ARBA" id="ARBA00022723"/>
    </source>
</evidence>
<dbReference type="GO" id="GO:0008758">
    <property type="term" value="F:UDP-2,3-diacylglucosamine hydrolase activity"/>
    <property type="evidence" value="ECO:0007669"/>
    <property type="project" value="TreeGrafter"/>
</dbReference>
<dbReference type="Pfam" id="PF00149">
    <property type="entry name" value="Metallophos"/>
    <property type="match status" value="1"/>
</dbReference>
<dbReference type="FunFam" id="3.60.21.10:FF:000028">
    <property type="entry name" value="Putative metallophosphoesterase"/>
    <property type="match status" value="1"/>
</dbReference>
<feature type="transmembrane region" description="Helical" evidence="5">
    <location>
        <begin position="65"/>
        <end position="94"/>
    </location>
</feature>
<dbReference type="EMBL" id="MUXE01000003">
    <property type="protein sequence ID" value="PUE65736.1"/>
    <property type="molecule type" value="Genomic_DNA"/>
</dbReference>
<evidence type="ECO:0000256" key="4">
    <source>
        <dbReference type="ARBA" id="ARBA00061089"/>
    </source>
</evidence>